<evidence type="ECO:0000313" key="2">
    <source>
        <dbReference type="EMBL" id="KAK7819546.1"/>
    </source>
</evidence>
<dbReference type="AlphaFoldDB" id="A0AAW0IZP8"/>
<proteinExistence type="predicted"/>
<dbReference type="GO" id="GO:0070545">
    <property type="term" value="C:PeBoW complex"/>
    <property type="evidence" value="ECO:0007669"/>
    <property type="project" value="TreeGrafter"/>
</dbReference>
<dbReference type="EMBL" id="JBBHLL010000079">
    <property type="protein sequence ID" value="KAK7819546.1"/>
    <property type="molecule type" value="Genomic_DNA"/>
</dbReference>
<dbReference type="PANTHER" id="PTHR12221:SF6">
    <property type="entry name" value="PESCADILLO HOMOLOG"/>
    <property type="match status" value="1"/>
</dbReference>
<feature type="non-terminal residue" evidence="2">
    <location>
        <position position="1"/>
    </location>
</feature>
<accession>A0AAW0IZP8</accession>
<gene>
    <name evidence="2" type="ORF">U0070_002650</name>
</gene>
<name>A0AAW0IZP8_MYOGA</name>
<protein>
    <submittedName>
        <fullName evidence="2">Uncharacterized protein</fullName>
    </submittedName>
</protein>
<dbReference type="GO" id="GO:0000463">
    <property type="term" value="P:maturation of LSU-rRNA from tricistronic rRNA transcript (SSU-rRNA, 5.8S rRNA, LSU-rRNA)"/>
    <property type="evidence" value="ECO:0007669"/>
    <property type="project" value="TreeGrafter"/>
</dbReference>
<sequence length="165" mass="18655">AEVLEQPIIWIAPYAFSHDHPTDVDHRVMASFTEFYITFLDFVNICLSHQAQPETKINEDTNVLYSESSPEKLASLSASLARVVVPTIEEALAGEVPTDGEGLRKELEAQKKHKKVFKDLKFFLNQEVSCETLAFISSFPRDVSCGKFLCLDATYDIRLLHYSPD</sequence>
<dbReference type="Proteomes" id="UP001488838">
    <property type="component" value="Unassembled WGS sequence"/>
</dbReference>
<dbReference type="Pfam" id="PF06732">
    <property type="entry name" value="Pescadillo_N"/>
    <property type="match status" value="1"/>
</dbReference>
<comment type="subcellular location">
    <subcellularLocation>
        <location evidence="1">Nucleus</location>
    </subcellularLocation>
</comment>
<reference evidence="2 3" key="1">
    <citation type="journal article" date="2023" name="bioRxiv">
        <title>Conserved and derived expression patterns and positive selection on dental genes reveal complex evolutionary context of ever-growing rodent molars.</title>
        <authorList>
            <person name="Calamari Z.T."/>
            <person name="Song A."/>
            <person name="Cohen E."/>
            <person name="Akter M."/>
            <person name="Roy R.D."/>
            <person name="Hallikas O."/>
            <person name="Christensen M.M."/>
            <person name="Li P."/>
            <person name="Marangoni P."/>
            <person name="Jernvall J."/>
            <person name="Klein O.D."/>
        </authorList>
    </citation>
    <scope>NUCLEOTIDE SEQUENCE [LARGE SCALE GENOMIC DNA]</scope>
    <source>
        <strain evidence="2">V071</strain>
    </source>
</reference>
<evidence type="ECO:0000313" key="3">
    <source>
        <dbReference type="Proteomes" id="UP001488838"/>
    </source>
</evidence>
<dbReference type="InterPro" id="IPR010613">
    <property type="entry name" value="PES"/>
</dbReference>
<dbReference type="GO" id="GO:0003723">
    <property type="term" value="F:RNA binding"/>
    <property type="evidence" value="ECO:0007669"/>
    <property type="project" value="TreeGrafter"/>
</dbReference>
<comment type="caution">
    <text evidence="2">The sequence shown here is derived from an EMBL/GenBank/DDBJ whole genome shotgun (WGS) entry which is preliminary data.</text>
</comment>
<organism evidence="2 3">
    <name type="scientific">Myodes glareolus</name>
    <name type="common">Bank vole</name>
    <name type="synonym">Clethrionomys glareolus</name>
    <dbReference type="NCBI Taxonomy" id="447135"/>
    <lineage>
        <taxon>Eukaryota</taxon>
        <taxon>Metazoa</taxon>
        <taxon>Chordata</taxon>
        <taxon>Craniata</taxon>
        <taxon>Vertebrata</taxon>
        <taxon>Euteleostomi</taxon>
        <taxon>Mammalia</taxon>
        <taxon>Eutheria</taxon>
        <taxon>Euarchontoglires</taxon>
        <taxon>Glires</taxon>
        <taxon>Rodentia</taxon>
        <taxon>Myomorpha</taxon>
        <taxon>Muroidea</taxon>
        <taxon>Cricetidae</taxon>
        <taxon>Arvicolinae</taxon>
        <taxon>Myodes</taxon>
    </lineage>
</organism>
<keyword evidence="3" id="KW-1185">Reference proteome</keyword>
<dbReference type="PANTHER" id="PTHR12221">
    <property type="entry name" value="PESCADILLO - RELATED"/>
    <property type="match status" value="1"/>
</dbReference>
<evidence type="ECO:0000256" key="1">
    <source>
        <dbReference type="ARBA" id="ARBA00004123"/>
    </source>
</evidence>